<sequence>MRLVHLRIGSTGTEPTADPIASRLAELDVRSVRASDPAGIDAALGTLDGERVLVDADLAGLNLALHRMMRRDLLGSVETAVLTREPIGYLRELGLPAGRADQLELARTGRTRLVGVIKDDSGGVCVDAVELTPWTPGQPWWVRAVVDDQRLCDGEVRSLSVRRLGPSELRATVRLRRFRARSCRGRSLQLACDEARIVSDGRPRERPRAKRTFWSEPELWLLATPDAGQLG</sequence>
<keyword evidence="2" id="KW-1185">Reference proteome</keyword>
<name>A0ABU2JE79_9ACTN</name>
<accession>A0ABU2JE79</accession>
<evidence type="ECO:0000313" key="2">
    <source>
        <dbReference type="Proteomes" id="UP001183176"/>
    </source>
</evidence>
<reference evidence="2" key="1">
    <citation type="submission" date="2023-07" db="EMBL/GenBank/DDBJ databases">
        <title>30 novel species of actinomycetes from the DSMZ collection.</title>
        <authorList>
            <person name="Nouioui I."/>
        </authorList>
    </citation>
    <scope>NUCLEOTIDE SEQUENCE [LARGE SCALE GENOMIC DNA]</scope>
    <source>
        <strain evidence="2">DSM 44399</strain>
    </source>
</reference>
<dbReference type="RefSeq" id="WP_311424443.1">
    <property type="nucleotide sequence ID" value="NZ_JAVREH010000034.1"/>
</dbReference>
<evidence type="ECO:0000313" key="1">
    <source>
        <dbReference type="EMBL" id="MDT0263296.1"/>
    </source>
</evidence>
<organism evidence="1 2">
    <name type="scientific">Jatrophihabitans lederbergiae</name>
    <dbReference type="NCBI Taxonomy" id="3075547"/>
    <lineage>
        <taxon>Bacteria</taxon>
        <taxon>Bacillati</taxon>
        <taxon>Actinomycetota</taxon>
        <taxon>Actinomycetes</taxon>
        <taxon>Jatrophihabitantales</taxon>
        <taxon>Jatrophihabitantaceae</taxon>
        <taxon>Jatrophihabitans</taxon>
    </lineage>
</organism>
<comment type="caution">
    <text evidence="1">The sequence shown here is derived from an EMBL/GenBank/DDBJ whole genome shotgun (WGS) entry which is preliminary data.</text>
</comment>
<evidence type="ECO:0008006" key="3">
    <source>
        <dbReference type="Google" id="ProtNLM"/>
    </source>
</evidence>
<dbReference type="Proteomes" id="UP001183176">
    <property type="component" value="Unassembled WGS sequence"/>
</dbReference>
<protein>
    <recommendedName>
        <fullName evidence="3">DAGKc domain-containing protein</fullName>
    </recommendedName>
</protein>
<gene>
    <name evidence="1" type="ORF">RM423_18080</name>
</gene>
<proteinExistence type="predicted"/>
<dbReference type="EMBL" id="JAVREH010000034">
    <property type="protein sequence ID" value="MDT0263296.1"/>
    <property type="molecule type" value="Genomic_DNA"/>
</dbReference>